<dbReference type="PANTHER" id="PTHR34989">
    <property type="entry name" value="PROTEIN HDED"/>
    <property type="match status" value="1"/>
</dbReference>
<keyword evidence="1" id="KW-1133">Transmembrane helix</keyword>
<protein>
    <submittedName>
        <fullName evidence="2">Membrane protein</fullName>
    </submittedName>
</protein>
<dbReference type="InterPro" id="IPR052712">
    <property type="entry name" value="Acid_resist_chaperone_HdeD"/>
</dbReference>
<sequence length="212" mass="23666">MINLFQSFTNSIKNWYIPLIFGIIFLVCGIYVFTVPLATYVTLSVIFSISFLVSGITEIFFSLRNSKFLQGWGWFLVSGLLTAAIGIYLIANPTISMAVLPFVIGFTLLFRSFQLLGFAFDLKSHKVLSWGNIALTSAGGIIFSLLLLFNPIFTGISLVTLTGISFIFIGIASIFLALDLRKIKNFPAKVSDELRNKIKLLQDEIDDLRNQK</sequence>
<dbReference type="Proteomes" id="UP000028705">
    <property type="component" value="Unassembled WGS sequence"/>
</dbReference>
<comment type="caution">
    <text evidence="2">The sequence shown here is derived from an EMBL/GenBank/DDBJ whole genome shotgun (WGS) entry which is preliminary data.</text>
</comment>
<feature type="transmembrane region" description="Helical" evidence="1">
    <location>
        <begin position="155"/>
        <end position="178"/>
    </location>
</feature>
<evidence type="ECO:0000256" key="1">
    <source>
        <dbReference type="SAM" id="Phobius"/>
    </source>
</evidence>
<evidence type="ECO:0000313" key="2">
    <source>
        <dbReference type="EMBL" id="KFF10282.1"/>
    </source>
</evidence>
<dbReference type="OrthoDB" id="7059775at2"/>
<keyword evidence="1" id="KW-0812">Transmembrane</keyword>
<dbReference type="Pfam" id="PF03729">
    <property type="entry name" value="DUF308"/>
    <property type="match status" value="2"/>
</dbReference>
<reference evidence="2 3" key="1">
    <citation type="submission" date="2014-07" db="EMBL/GenBank/DDBJ databases">
        <title>Genome of Chryseobacterium soli DSM 19298.</title>
        <authorList>
            <person name="Stropko S.J."/>
            <person name="Pipes S.E."/>
            <person name="Newman J."/>
        </authorList>
    </citation>
    <scope>NUCLEOTIDE SEQUENCE [LARGE SCALE GENOMIC DNA]</scope>
    <source>
        <strain evidence="2 3">DSM 19298</strain>
    </source>
</reference>
<dbReference type="AlphaFoldDB" id="A0A086A0R8"/>
<dbReference type="RefSeq" id="WP_034715134.1">
    <property type="nucleotide sequence ID" value="NZ_JAODPJ010000003.1"/>
</dbReference>
<proteinExistence type="predicted"/>
<organism evidence="2 3">
    <name type="scientific">Chryseobacterium soli</name>
    <dbReference type="NCBI Taxonomy" id="445961"/>
    <lineage>
        <taxon>Bacteria</taxon>
        <taxon>Pseudomonadati</taxon>
        <taxon>Bacteroidota</taxon>
        <taxon>Flavobacteriia</taxon>
        <taxon>Flavobacteriales</taxon>
        <taxon>Weeksellaceae</taxon>
        <taxon>Chryseobacterium group</taxon>
        <taxon>Chryseobacterium</taxon>
    </lineage>
</organism>
<feature type="transmembrane region" description="Helical" evidence="1">
    <location>
        <begin position="15"/>
        <end position="34"/>
    </location>
</feature>
<keyword evidence="3" id="KW-1185">Reference proteome</keyword>
<feature type="transmembrane region" description="Helical" evidence="1">
    <location>
        <begin position="40"/>
        <end position="61"/>
    </location>
</feature>
<dbReference type="PANTHER" id="PTHR34989:SF1">
    <property type="entry name" value="PROTEIN HDED"/>
    <property type="match status" value="1"/>
</dbReference>
<dbReference type="STRING" id="445961.IW15_21200"/>
<name>A0A086A0R8_9FLAO</name>
<evidence type="ECO:0000313" key="3">
    <source>
        <dbReference type="Proteomes" id="UP000028705"/>
    </source>
</evidence>
<keyword evidence="1" id="KW-0472">Membrane</keyword>
<gene>
    <name evidence="2" type="ORF">IW15_21200</name>
</gene>
<feature type="transmembrane region" description="Helical" evidence="1">
    <location>
        <begin position="97"/>
        <end position="120"/>
    </location>
</feature>
<feature type="transmembrane region" description="Helical" evidence="1">
    <location>
        <begin position="73"/>
        <end position="91"/>
    </location>
</feature>
<feature type="transmembrane region" description="Helical" evidence="1">
    <location>
        <begin position="127"/>
        <end position="149"/>
    </location>
</feature>
<dbReference type="EMBL" id="JPRH01000012">
    <property type="protein sequence ID" value="KFF10282.1"/>
    <property type="molecule type" value="Genomic_DNA"/>
</dbReference>
<dbReference type="eggNOG" id="COG3247">
    <property type="taxonomic scope" value="Bacteria"/>
</dbReference>
<dbReference type="InterPro" id="IPR005325">
    <property type="entry name" value="DUF308_memb"/>
</dbReference>
<dbReference type="GO" id="GO:0005886">
    <property type="term" value="C:plasma membrane"/>
    <property type="evidence" value="ECO:0007669"/>
    <property type="project" value="TreeGrafter"/>
</dbReference>
<accession>A0A086A0R8</accession>